<accession>W9QML9</accession>
<dbReference type="Proteomes" id="UP000030645">
    <property type="component" value="Unassembled WGS sequence"/>
</dbReference>
<dbReference type="AlphaFoldDB" id="W9QML9"/>
<dbReference type="eggNOG" id="ENOG502QUU9">
    <property type="taxonomic scope" value="Eukaryota"/>
</dbReference>
<dbReference type="InterPro" id="IPR025659">
    <property type="entry name" value="Tubby-like_C"/>
</dbReference>
<evidence type="ECO:0000313" key="3">
    <source>
        <dbReference type="Proteomes" id="UP000030645"/>
    </source>
</evidence>
<dbReference type="InterPro" id="IPR038595">
    <property type="entry name" value="LOR_sf"/>
</dbReference>
<gene>
    <name evidence="2" type="ORF">L484_021991</name>
</gene>
<protein>
    <recommendedName>
        <fullName evidence="4">Protein LURP-one-related 15</fullName>
    </recommendedName>
</protein>
<sequence>MAYATPSGPPTGNPIAVVGPQFCAPYPVDLIIAKKLMTLAEGSFTVSDVNGNIMFKVKGSVFSLHDRRLLVDAAERNCFRVIQILTAHRRWEVYRGDSSNSKDLLFSAKKSSLLQLKTQLDVFLAANTKEDVPDFKVKGSWFERSCTIYLGNSSTIIAQMHKKHNVQSLVLGKDTFAVTVYPHVDYSFIVALVVILYEINEDRKDDD</sequence>
<dbReference type="STRING" id="981085.W9QML9"/>
<comment type="similarity">
    <text evidence="1">Belongs to the LOR family.</text>
</comment>
<dbReference type="InterPro" id="IPR007612">
    <property type="entry name" value="LOR"/>
</dbReference>
<organism evidence="2 3">
    <name type="scientific">Morus notabilis</name>
    <dbReference type="NCBI Taxonomy" id="981085"/>
    <lineage>
        <taxon>Eukaryota</taxon>
        <taxon>Viridiplantae</taxon>
        <taxon>Streptophyta</taxon>
        <taxon>Embryophyta</taxon>
        <taxon>Tracheophyta</taxon>
        <taxon>Spermatophyta</taxon>
        <taxon>Magnoliopsida</taxon>
        <taxon>eudicotyledons</taxon>
        <taxon>Gunneridae</taxon>
        <taxon>Pentapetalae</taxon>
        <taxon>rosids</taxon>
        <taxon>fabids</taxon>
        <taxon>Rosales</taxon>
        <taxon>Moraceae</taxon>
        <taxon>Moreae</taxon>
        <taxon>Morus</taxon>
    </lineage>
</organism>
<name>W9QML9_9ROSA</name>
<dbReference type="PANTHER" id="PTHR31087:SF58">
    <property type="entry name" value="OS07G0230700 PROTEIN"/>
    <property type="match status" value="1"/>
</dbReference>
<evidence type="ECO:0008006" key="4">
    <source>
        <dbReference type="Google" id="ProtNLM"/>
    </source>
</evidence>
<reference evidence="3" key="1">
    <citation type="submission" date="2013-01" db="EMBL/GenBank/DDBJ databases">
        <title>Draft Genome Sequence of a Mulberry Tree, Morus notabilis C.K. Schneid.</title>
        <authorList>
            <person name="He N."/>
            <person name="Zhao S."/>
        </authorList>
    </citation>
    <scope>NUCLEOTIDE SEQUENCE</scope>
</reference>
<evidence type="ECO:0000256" key="1">
    <source>
        <dbReference type="ARBA" id="ARBA00005437"/>
    </source>
</evidence>
<dbReference type="EMBL" id="KE343820">
    <property type="protein sequence ID" value="EXB42396.1"/>
    <property type="molecule type" value="Genomic_DNA"/>
</dbReference>
<dbReference type="SUPFAM" id="SSF54518">
    <property type="entry name" value="Tubby C-terminal domain-like"/>
    <property type="match status" value="1"/>
</dbReference>
<evidence type="ECO:0000313" key="2">
    <source>
        <dbReference type="EMBL" id="EXB42396.1"/>
    </source>
</evidence>
<dbReference type="Pfam" id="PF04525">
    <property type="entry name" value="LOR"/>
    <property type="match status" value="1"/>
</dbReference>
<dbReference type="PANTHER" id="PTHR31087">
    <property type="match status" value="1"/>
</dbReference>
<dbReference type="Gene3D" id="2.40.160.200">
    <property type="entry name" value="LURP1-related"/>
    <property type="match status" value="1"/>
</dbReference>
<proteinExistence type="inferred from homology"/>
<keyword evidence="3" id="KW-1185">Reference proteome</keyword>